<accession>A0A0V1Q625</accession>
<dbReference type="SUPFAM" id="SSF53613">
    <property type="entry name" value="Ribokinase-like"/>
    <property type="match status" value="1"/>
</dbReference>
<dbReference type="RefSeq" id="XP_015470025.1">
    <property type="nucleotide sequence ID" value="XM_015609208.1"/>
</dbReference>
<dbReference type="AlphaFoldDB" id="A0A0V1Q625"/>
<proteinExistence type="predicted"/>
<dbReference type="GeneID" id="26837387"/>
<dbReference type="PANTHER" id="PTHR47098">
    <property type="entry name" value="PROTEIN MAK32"/>
    <property type="match status" value="1"/>
</dbReference>
<organism evidence="2 3">
    <name type="scientific">Debaryomyces fabryi</name>
    <dbReference type="NCBI Taxonomy" id="58627"/>
    <lineage>
        <taxon>Eukaryota</taxon>
        <taxon>Fungi</taxon>
        <taxon>Dikarya</taxon>
        <taxon>Ascomycota</taxon>
        <taxon>Saccharomycotina</taxon>
        <taxon>Pichiomycetes</taxon>
        <taxon>Debaryomycetaceae</taxon>
        <taxon>Debaryomyces</taxon>
    </lineage>
</organism>
<evidence type="ECO:0000313" key="2">
    <source>
        <dbReference type="EMBL" id="KSA03923.1"/>
    </source>
</evidence>
<dbReference type="PANTHER" id="PTHR47098:SF2">
    <property type="entry name" value="PROTEIN MAK32"/>
    <property type="match status" value="1"/>
</dbReference>
<gene>
    <name evidence="2" type="ORF">AC631_00378</name>
</gene>
<evidence type="ECO:0000313" key="3">
    <source>
        <dbReference type="Proteomes" id="UP000054251"/>
    </source>
</evidence>
<dbReference type="Gene3D" id="3.40.1190.20">
    <property type="match status" value="1"/>
</dbReference>
<name>A0A0V1Q625_9ASCO</name>
<comment type="caution">
    <text evidence="2">The sequence shown here is derived from an EMBL/GenBank/DDBJ whole genome shotgun (WGS) entry which is preliminary data.</text>
</comment>
<evidence type="ECO:0000259" key="1">
    <source>
        <dbReference type="Pfam" id="PF00294"/>
    </source>
</evidence>
<sequence>MTKNDPIFTSMGMFIIDENQYPASSKKEPVYNIIGGGGTYAIVGSRIIAGAEKSKLICGIIDKGSDFPDIVEEEILSWNSGIVWQEDPSRLTTRGLNIYDEDDIRHFQYKTDKKRIEAQDILNHPHLIRSRTIHIISSIERCESIIDTISSNVPNDVNPIFIYEPLPDICIASNYTKLISLLPKIDVFTPNLNEMSKFANLDKLPETMDDIKSLCLNFSPYLTKPNSGSVVRCGHLGCFIKTPKVEISLPAYHTNQSKVVDVTGGGNLFCGGFVTGLLLSKGDWIIGGICGNVASGCVIERLGMPQVSLGNSNEEWNDLSSIKRIEHYANINKHIVEGKFDITKVDWLT</sequence>
<feature type="domain" description="Carbohydrate kinase PfkB" evidence="1">
    <location>
        <begin position="178"/>
        <end position="303"/>
    </location>
</feature>
<dbReference type="EMBL" id="LMYN01000004">
    <property type="protein sequence ID" value="KSA03923.1"/>
    <property type="molecule type" value="Genomic_DNA"/>
</dbReference>
<dbReference type="InterPro" id="IPR029056">
    <property type="entry name" value="Ribokinase-like"/>
</dbReference>
<keyword evidence="3" id="KW-1185">Reference proteome</keyword>
<protein>
    <recommendedName>
        <fullName evidence="1">Carbohydrate kinase PfkB domain-containing protein</fullName>
    </recommendedName>
</protein>
<dbReference type="CDD" id="cd01943">
    <property type="entry name" value="MAK32"/>
    <property type="match status" value="1"/>
</dbReference>
<reference evidence="2 3" key="1">
    <citation type="submission" date="2015-11" db="EMBL/GenBank/DDBJ databases">
        <title>The genome of Debaryomyces fabryi.</title>
        <authorList>
            <person name="Tafer H."/>
            <person name="Lopandic K."/>
        </authorList>
    </citation>
    <scope>NUCLEOTIDE SEQUENCE [LARGE SCALE GENOMIC DNA]</scope>
    <source>
        <strain evidence="2 3">CBS 789</strain>
    </source>
</reference>
<dbReference type="InterPro" id="IPR034094">
    <property type="entry name" value="Mak32"/>
</dbReference>
<dbReference type="Proteomes" id="UP000054251">
    <property type="component" value="Unassembled WGS sequence"/>
</dbReference>
<dbReference type="InterPro" id="IPR011611">
    <property type="entry name" value="PfkB_dom"/>
</dbReference>
<dbReference type="Pfam" id="PF00294">
    <property type="entry name" value="PfkB"/>
    <property type="match status" value="1"/>
</dbReference>
<dbReference type="OrthoDB" id="497927at2759"/>